<protein>
    <recommendedName>
        <fullName evidence="2">3-hydroxyisobutyryl-CoA hydrolase</fullName>
        <ecNumber evidence="2">3.1.2.4</ecNumber>
    </recommendedName>
</protein>
<dbReference type="RefSeq" id="WP_132806246.1">
    <property type="nucleotide sequence ID" value="NZ_SMAK01000004.1"/>
</dbReference>
<dbReference type="Proteomes" id="UP000295678">
    <property type="component" value="Unassembled WGS sequence"/>
</dbReference>
<dbReference type="AlphaFoldDB" id="A0A4R3MGL8"/>
<evidence type="ECO:0000256" key="1">
    <source>
        <dbReference type="ARBA" id="ARBA00001709"/>
    </source>
</evidence>
<dbReference type="SUPFAM" id="SSF52096">
    <property type="entry name" value="ClpP/crotonase"/>
    <property type="match status" value="1"/>
</dbReference>
<name>A0A4R3MGL8_9HYPH</name>
<dbReference type="Gene3D" id="3.90.226.10">
    <property type="entry name" value="2-enoyl-CoA Hydratase, Chain A, domain 1"/>
    <property type="match status" value="1"/>
</dbReference>
<dbReference type="NCBIfam" id="NF004127">
    <property type="entry name" value="PRK05617.1"/>
    <property type="match status" value="1"/>
</dbReference>
<evidence type="ECO:0000256" key="2">
    <source>
        <dbReference type="ARBA" id="ARBA00011915"/>
    </source>
</evidence>
<organism evidence="5 6">
    <name type="scientific">Tepidamorphus gemmatus</name>
    <dbReference type="NCBI Taxonomy" id="747076"/>
    <lineage>
        <taxon>Bacteria</taxon>
        <taxon>Pseudomonadati</taxon>
        <taxon>Pseudomonadota</taxon>
        <taxon>Alphaproteobacteria</taxon>
        <taxon>Hyphomicrobiales</taxon>
        <taxon>Tepidamorphaceae</taxon>
        <taxon>Tepidamorphus</taxon>
    </lineage>
</organism>
<dbReference type="PANTHER" id="PTHR43176:SF3">
    <property type="entry name" value="3-HYDROXYISOBUTYRYL-COA HYDROLASE, MITOCHONDRIAL"/>
    <property type="match status" value="1"/>
</dbReference>
<keyword evidence="3" id="KW-0378">Hydrolase</keyword>
<sequence>MAEDAEILFEVRGRAGIVTLNRPKALNALTLGMVRQLHPQLVAWANDAAIDRVVIRAAGEKAFCAGGDIRQLHDWGRAGDSRALDFYREEYRLNAYIKRYPKPYVALIDGIVMGGGVGVSVHGSHRVVGGRTIFAMPETGIGLFPDVGGTWFLPRLPGSLGTYLALTGARLGRAEAAWAGIATLAADSDAFPDILAALCGPGDTHTLLAPFAVPSEAAPVRTLMPVIDRCFSADSVEEVLERLDREQGDHADWARKTIATMRTKSPVSQKIALRQMRLGARSSFEECMRIEFRIVSRILTGHEFFEGVRALIIDKDNQPRWQPDRLEDVSDAEVDAYFAPLDEELDLGRLDVVGTDG</sequence>
<dbReference type="Pfam" id="PF16113">
    <property type="entry name" value="ECH_2"/>
    <property type="match status" value="1"/>
</dbReference>
<dbReference type="EMBL" id="SMAK01000004">
    <property type="protein sequence ID" value="TCT11499.1"/>
    <property type="molecule type" value="Genomic_DNA"/>
</dbReference>
<dbReference type="GO" id="GO:0003860">
    <property type="term" value="F:3-hydroxyisobutyryl-CoA hydrolase activity"/>
    <property type="evidence" value="ECO:0007669"/>
    <property type="project" value="UniProtKB-EC"/>
</dbReference>
<dbReference type="FunFam" id="3.90.226.10:FF:000026">
    <property type="entry name" value="3-hydroxyisobutyryl-CoA hydrolase, mitochondrial"/>
    <property type="match status" value="1"/>
</dbReference>
<comment type="caution">
    <text evidence="5">The sequence shown here is derived from an EMBL/GenBank/DDBJ whole genome shotgun (WGS) entry which is preliminary data.</text>
</comment>
<dbReference type="GO" id="GO:0006574">
    <property type="term" value="P:L-valine catabolic process"/>
    <property type="evidence" value="ECO:0007669"/>
    <property type="project" value="TreeGrafter"/>
</dbReference>
<evidence type="ECO:0000259" key="4">
    <source>
        <dbReference type="Pfam" id="PF16113"/>
    </source>
</evidence>
<evidence type="ECO:0000313" key="5">
    <source>
        <dbReference type="EMBL" id="TCT11499.1"/>
    </source>
</evidence>
<feature type="domain" description="Enoyl-CoA hydratase/isomerase" evidence="4">
    <location>
        <begin position="16"/>
        <end position="338"/>
    </location>
</feature>
<accession>A0A4R3MGL8</accession>
<evidence type="ECO:0000313" key="6">
    <source>
        <dbReference type="Proteomes" id="UP000295678"/>
    </source>
</evidence>
<dbReference type="EC" id="3.1.2.4" evidence="2"/>
<keyword evidence="6" id="KW-1185">Reference proteome</keyword>
<dbReference type="OrthoDB" id="9790967at2"/>
<dbReference type="InterPro" id="IPR045004">
    <property type="entry name" value="ECH_dom"/>
</dbReference>
<dbReference type="PANTHER" id="PTHR43176">
    <property type="entry name" value="3-HYDROXYISOBUTYRYL-COA HYDROLASE-RELATED"/>
    <property type="match status" value="1"/>
</dbReference>
<evidence type="ECO:0000256" key="3">
    <source>
        <dbReference type="ARBA" id="ARBA00022801"/>
    </source>
</evidence>
<reference evidence="5 6" key="1">
    <citation type="submission" date="2019-03" db="EMBL/GenBank/DDBJ databases">
        <title>Genomic Encyclopedia of Type Strains, Phase IV (KMG-IV): sequencing the most valuable type-strain genomes for metagenomic binning, comparative biology and taxonomic classification.</title>
        <authorList>
            <person name="Goeker M."/>
        </authorList>
    </citation>
    <scope>NUCLEOTIDE SEQUENCE [LARGE SCALE GENOMIC DNA]</scope>
    <source>
        <strain evidence="5 6">DSM 19345</strain>
    </source>
</reference>
<comment type="catalytic activity">
    <reaction evidence="1">
        <text>3-hydroxy-2-methylpropanoyl-CoA + H2O = 3-hydroxy-2-methylpropanoate + CoA + H(+)</text>
        <dbReference type="Rhea" id="RHEA:20888"/>
        <dbReference type="ChEBI" id="CHEBI:11805"/>
        <dbReference type="ChEBI" id="CHEBI:15377"/>
        <dbReference type="ChEBI" id="CHEBI:15378"/>
        <dbReference type="ChEBI" id="CHEBI:57287"/>
        <dbReference type="ChEBI" id="CHEBI:57340"/>
        <dbReference type="EC" id="3.1.2.4"/>
    </reaction>
</comment>
<dbReference type="CDD" id="cd06558">
    <property type="entry name" value="crotonase-like"/>
    <property type="match status" value="1"/>
</dbReference>
<gene>
    <name evidence="5" type="ORF">EDC22_104262</name>
</gene>
<dbReference type="InterPro" id="IPR029045">
    <property type="entry name" value="ClpP/crotonase-like_dom_sf"/>
</dbReference>
<proteinExistence type="predicted"/>
<dbReference type="InterPro" id="IPR032259">
    <property type="entry name" value="HIBYL-CoA-H"/>
</dbReference>